<reference evidence="1" key="1">
    <citation type="submission" date="2009-07" db="EMBL/GenBank/DDBJ databases">
        <authorList>
            <person name="Weinstock G."/>
            <person name="Sodergren E."/>
            <person name="Clifton S."/>
            <person name="Fulton L."/>
            <person name="Fulton B."/>
            <person name="Courtney L."/>
            <person name="Fronick C."/>
            <person name="Harrison M."/>
            <person name="Strong C."/>
            <person name="Farmer C."/>
            <person name="Delahaunty K."/>
            <person name="Markovic C."/>
            <person name="Hall O."/>
            <person name="Minx P."/>
            <person name="Tomlinson C."/>
            <person name="Mitreva M."/>
            <person name="Nelson J."/>
            <person name="Hou S."/>
            <person name="Wollam A."/>
            <person name="Pepin K.H."/>
            <person name="Johnson M."/>
            <person name="Bhonagiri V."/>
            <person name="Nash W.E."/>
            <person name="Warren W."/>
            <person name="Chinwalla A."/>
            <person name="Mardis E.R."/>
            <person name="Wilson R.K."/>
        </authorList>
    </citation>
    <scope>NUCLEOTIDE SEQUENCE [LARGE SCALE GENOMIC DNA]</scope>
    <source>
        <strain evidence="1">DSM 14469</strain>
    </source>
</reference>
<keyword evidence="2" id="KW-1185">Reference proteome</keyword>
<evidence type="ECO:0000313" key="1">
    <source>
        <dbReference type="EMBL" id="EET60671.1"/>
    </source>
</evidence>
<sequence>MQGIYSKLSNFQKWKKVLCSKMSDSQNGKASLETFISTDRMG</sequence>
<evidence type="ECO:0000313" key="2">
    <source>
        <dbReference type="Proteomes" id="UP000005561"/>
    </source>
</evidence>
<protein>
    <submittedName>
        <fullName evidence="1">Uncharacterized protein</fullName>
    </submittedName>
</protein>
<accession>C6LFT5</accession>
<comment type="caution">
    <text evidence="1">The sequence shown here is derived from an EMBL/GenBank/DDBJ whole genome shotgun (WGS) entry which is preliminary data.</text>
</comment>
<name>C6LFT5_9FIRM</name>
<dbReference type="AlphaFoldDB" id="C6LFT5"/>
<organism evidence="1 2">
    <name type="scientific">Marvinbryantia formatexigens DSM 14469</name>
    <dbReference type="NCBI Taxonomy" id="478749"/>
    <lineage>
        <taxon>Bacteria</taxon>
        <taxon>Bacillati</taxon>
        <taxon>Bacillota</taxon>
        <taxon>Clostridia</taxon>
        <taxon>Lachnospirales</taxon>
        <taxon>Lachnospiraceae</taxon>
        <taxon>Marvinbryantia</taxon>
    </lineage>
</organism>
<gene>
    <name evidence="1" type="ORF">BRYFOR_07496</name>
</gene>
<dbReference type="EMBL" id="ACCL02000010">
    <property type="protein sequence ID" value="EET60671.1"/>
    <property type="molecule type" value="Genomic_DNA"/>
</dbReference>
<dbReference type="Proteomes" id="UP000005561">
    <property type="component" value="Unassembled WGS sequence"/>
</dbReference>
<proteinExistence type="predicted"/>